<sequence length="347" mass="39364">MLIFLALISSVFSYQECIQAKSSGTQKDFCESKLLSSNGSAATISCFVNFCDYCCQSYSSSDCLNLCRSTHVASNVKNDPEEIFIKVCSSEKMKEAMKPYCEKYNSIEEDKLKCYNSFCYDCCSGELKINSETDTEMQKCIKFCSKNIQGEKEKKNCSEDESNKFCTKFFDPNSNDKRLHTIHSCLENFCDLCCDGNGECTSHCGVQKVEENAKIEEAPKESINIPSVVTSACYEFIDDFIEMNRCQYNICYEYCKNDITCTKACLKAAEKNEGNEKIAKIIEIKINLESSKIQAEFDLEGPIDIKISKIKQEIEKFKHILLKAQKELNSLQKQKLLGLSKEVDEAI</sequence>
<evidence type="ECO:0000313" key="3">
    <source>
        <dbReference type="Proteomes" id="UP001162131"/>
    </source>
</evidence>
<accession>A0AAU9J6V2</accession>
<gene>
    <name evidence="2" type="ORF">BSTOLATCC_MIC34966</name>
</gene>
<keyword evidence="1" id="KW-0175">Coiled coil</keyword>
<dbReference type="EMBL" id="CAJZBQ010000035">
    <property type="protein sequence ID" value="CAG9323934.1"/>
    <property type="molecule type" value="Genomic_DNA"/>
</dbReference>
<feature type="coiled-coil region" evidence="1">
    <location>
        <begin position="307"/>
        <end position="334"/>
    </location>
</feature>
<keyword evidence="3" id="KW-1185">Reference proteome</keyword>
<dbReference type="Proteomes" id="UP001162131">
    <property type="component" value="Unassembled WGS sequence"/>
</dbReference>
<proteinExistence type="predicted"/>
<comment type="caution">
    <text evidence="2">The sequence shown here is derived from an EMBL/GenBank/DDBJ whole genome shotgun (WGS) entry which is preliminary data.</text>
</comment>
<evidence type="ECO:0000256" key="1">
    <source>
        <dbReference type="SAM" id="Coils"/>
    </source>
</evidence>
<dbReference type="AlphaFoldDB" id="A0AAU9J6V2"/>
<evidence type="ECO:0000313" key="2">
    <source>
        <dbReference type="EMBL" id="CAG9323934.1"/>
    </source>
</evidence>
<name>A0AAU9J6V2_9CILI</name>
<reference evidence="2" key="1">
    <citation type="submission" date="2021-09" db="EMBL/GenBank/DDBJ databases">
        <authorList>
            <consortium name="AG Swart"/>
            <person name="Singh M."/>
            <person name="Singh A."/>
            <person name="Seah K."/>
            <person name="Emmerich C."/>
        </authorList>
    </citation>
    <scope>NUCLEOTIDE SEQUENCE</scope>
    <source>
        <strain evidence="2">ATCC30299</strain>
    </source>
</reference>
<protein>
    <submittedName>
        <fullName evidence="2">Uncharacterized protein</fullName>
    </submittedName>
</protein>
<organism evidence="2 3">
    <name type="scientific">Blepharisma stoltei</name>
    <dbReference type="NCBI Taxonomy" id="1481888"/>
    <lineage>
        <taxon>Eukaryota</taxon>
        <taxon>Sar</taxon>
        <taxon>Alveolata</taxon>
        <taxon>Ciliophora</taxon>
        <taxon>Postciliodesmatophora</taxon>
        <taxon>Heterotrichea</taxon>
        <taxon>Heterotrichida</taxon>
        <taxon>Blepharismidae</taxon>
        <taxon>Blepharisma</taxon>
    </lineage>
</organism>